<proteinExistence type="predicted"/>
<evidence type="ECO:0000313" key="2">
    <source>
        <dbReference type="EMBL" id="BAU18830.1"/>
    </source>
</evidence>
<dbReference type="Proteomes" id="UP000217431">
    <property type="component" value="Chromosome I"/>
</dbReference>
<dbReference type="EMBL" id="AP014597">
    <property type="protein sequence ID" value="BAU17780.1"/>
    <property type="molecule type" value="Genomic_DNA"/>
</dbReference>
<sequence>MECMAFIFKQQNALCVNVSLADIARRQFVPTNCACSPCPTVGEIRP</sequence>
<evidence type="ECO:0000313" key="1">
    <source>
        <dbReference type="EMBL" id="BAU17780.1"/>
    </source>
</evidence>
<reference evidence="1 4" key="1">
    <citation type="journal article" date="2016" name="DNA Res.">
        <title>The complete genome sequencing of Prevotella intermedia strain OMA14 and a subsequent fine-scale, intra-species genomic comparison reveal an unusual amplification of conjugative and mobile transposons and identify a novel Prevotella-lineage-specific repeat.</title>
        <authorList>
            <person name="Naito M."/>
            <person name="Ogura Y."/>
            <person name="Itoh T."/>
            <person name="Shoji M."/>
            <person name="Okamoto M."/>
            <person name="Hayashi T."/>
            <person name="Nakayama K."/>
        </authorList>
    </citation>
    <scope>NUCLEOTIDE SEQUENCE [LARGE SCALE GENOMIC DNA]</scope>
    <source>
        <strain evidence="1 4">OMA14</strain>
    </source>
</reference>
<protein>
    <submittedName>
        <fullName evidence="1">Uncharacterized protein</fullName>
    </submittedName>
</protein>
<organism evidence="1 4">
    <name type="scientific">Prevotella intermedia</name>
    <dbReference type="NCBI Taxonomy" id="28131"/>
    <lineage>
        <taxon>Bacteria</taxon>
        <taxon>Pseudomonadati</taxon>
        <taxon>Bacteroidota</taxon>
        <taxon>Bacteroidia</taxon>
        <taxon>Bacteroidales</taxon>
        <taxon>Prevotellaceae</taxon>
        <taxon>Prevotella</taxon>
    </lineage>
</organism>
<dbReference type="EMBL" id="AP014598">
    <property type="protein sequence ID" value="BAU19210.1"/>
    <property type="molecule type" value="Genomic_DNA"/>
</dbReference>
<name>A0A0S3UJS9_PREIN</name>
<dbReference type="EMBL" id="AP014598">
    <property type="protein sequence ID" value="BAU18830.1"/>
    <property type="molecule type" value="Genomic_DNA"/>
</dbReference>
<dbReference type="AlphaFoldDB" id="A0A0S3UJS9"/>
<dbReference type="Proteomes" id="UP000217431">
    <property type="component" value="Chromosome II"/>
</dbReference>
<evidence type="ECO:0000313" key="4">
    <source>
        <dbReference type="Proteomes" id="UP000217431"/>
    </source>
</evidence>
<gene>
    <name evidence="1" type="ORF">PIOMA14_I_1272</name>
    <name evidence="2" type="ORF">PIOMA14_II_0325</name>
    <name evidence="3" type="ORF">PIOMA14_II_0706</name>
</gene>
<evidence type="ECO:0000313" key="3">
    <source>
        <dbReference type="EMBL" id="BAU19210.1"/>
    </source>
</evidence>
<accession>A0A0S3UJS9</accession>